<feature type="compositionally biased region" description="Acidic residues" evidence="6">
    <location>
        <begin position="450"/>
        <end position="459"/>
    </location>
</feature>
<comment type="subcellular location">
    <subcellularLocation>
        <location evidence="1">Cell membrane</location>
        <topology evidence="1">Multi-pass membrane protein</topology>
    </subcellularLocation>
</comment>
<keyword evidence="2" id="KW-1003">Cell membrane</keyword>
<evidence type="ECO:0000256" key="4">
    <source>
        <dbReference type="ARBA" id="ARBA00022989"/>
    </source>
</evidence>
<evidence type="ECO:0000256" key="6">
    <source>
        <dbReference type="SAM" id="MobiDB-lite"/>
    </source>
</evidence>
<dbReference type="InterPro" id="IPR017039">
    <property type="entry name" value="Virul_fac_BrkB"/>
</dbReference>
<name>A0ABS3QQH7_9ACTN</name>
<feature type="compositionally biased region" description="Low complexity" evidence="6">
    <location>
        <begin position="52"/>
        <end position="62"/>
    </location>
</feature>
<proteinExistence type="predicted"/>
<feature type="transmembrane region" description="Helical" evidence="7">
    <location>
        <begin position="354"/>
        <end position="375"/>
    </location>
</feature>
<feature type="transmembrane region" description="Helical" evidence="7">
    <location>
        <begin position="387"/>
        <end position="411"/>
    </location>
</feature>
<dbReference type="PANTHER" id="PTHR30213:SF0">
    <property type="entry name" value="UPF0761 MEMBRANE PROTEIN YIHY"/>
    <property type="match status" value="1"/>
</dbReference>
<evidence type="ECO:0000313" key="8">
    <source>
        <dbReference type="EMBL" id="MBO2436242.1"/>
    </source>
</evidence>
<evidence type="ECO:0000256" key="3">
    <source>
        <dbReference type="ARBA" id="ARBA00022692"/>
    </source>
</evidence>
<accession>A0ABS3QQH7</accession>
<dbReference type="PANTHER" id="PTHR30213">
    <property type="entry name" value="INNER MEMBRANE PROTEIN YHJD"/>
    <property type="match status" value="1"/>
</dbReference>
<organism evidence="8 9">
    <name type="scientific">Actinomadura nitritigenes</name>
    <dbReference type="NCBI Taxonomy" id="134602"/>
    <lineage>
        <taxon>Bacteria</taxon>
        <taxon>Bacillati</taxon>
        <taxon>Actinomycetota</taxon>
        <taxon>Actinomycetes</taxon>
        <taxon>Streptosporangiales</taxon>
        <taxon>Thermomonosporaceae</taxon>
        <taxon>Actinomadura</taxon>
    </lineage>
</organism>
<feature type="transmembrane region" description="Helical" evidence="7">
    <location>
        <begin position="323"/>
        <end position="342"/>
    </location>
</feature>
<feature type="transmembrane region" description="Helical" evidence="7">
    <location>
        <begin position="285"/>
        <end position="303"/>
    </location>
</feature>
<dbReference type="Proteomes" id="UP000666915">
    <property type="component" value="Unassembled WGS sequence"/>
</dbReference>
<keyword evidence="5 7" id="KW-0472">Membrane</keyword>
<evidence type="ECO:0000313" key="9">
    <source>
        <dbReference type="Proteomes" id="UP000666915"/>
    </source>
</evidence>
<sequence length="472" mass="48586">MLAHPPAWARYPCAPAAHALRWGGVTTVSDAGGDSPARDDGATPADRGGAVGPAAASPGRVPLAREGSPRASAKRARADRNPEDGASDHGAPDHGHTALVRSDHAPRRAAGPAARVRRAAARVRAAAGRARRAFCAALGVLARSGGPVGWRLVRGTAVAAFRYRVTGLAAEIAFFALLSLPPLALGLIGTMGHFQGVISKETVEDIRNRAIEHAQTVLTPNAVNTVVKPLLDDVIKGGSPDIVSIGFVLSLWAGSRAVNVCIDTITIAYGLSGIRGVIRTRTRAFILYVLGLIVGLVIAPLLVAGPTLARQAVPESATIVQVLYWPVLVGLSVVSLALLYHMSVPVRTAWWREVPGAVLALLIWVVGSLILRIYLSGSLSGVSVYGSLAAAIAVLAWLYVAAIAVLIGATLNAEIDRLWPSADTARARALGKAPAGQEPGATAATAVPAPDEDAGDAGDADGAGTNGKNCNE</sequence>
<gene>
    <name evidence="8" type="ORF">J4557_01805</name>
</gene>
<feature type="region of interest" description="Disordered" evidence="6">
    <location>
        <begin position="430"/>
        <end position="472"/>
    </location>
</feature>
<protein>
    <submittedName>
        <fullName evidence="8">YihY/virulence factor BrkB family protein</fullName>
    </submittedName>
</protein>
<reference evidence="8 9" key="1">
    <citation type="submission" date="2021-03" db="EMBL/GenBank/DDBJ databases">
        <authorList>
            <person name="Kanchanasin P."/>
            <person name="Saeng-In P."/>
            <person name="Phongsopitanun W."/>
            <person name="Yuki M."/>
            <person name="Kudo T."/>
            <person name="Ohkuma M."/>
            <person name="Tanasupawat S."/>
        </authorList>
    </citation>
    <scope>NUCLEOTIDE SEQUENCE [LARGE SCALE GENOMIC DNA]</scope>
    <source>
        <strain evidence="8 9">L46</strain>
    </source>
</reference>
<keyword evidence="4 7" id="KW-1133">Transmembrane helix</keyword>
<feature type="region of interest" description="Disordered" evidence="6">
    <location>
        <begin position="30"/>
        <end position="115"/>
    </location>
</feature>
<dbReference type="Pfam" id="PF03631">
    <property type="entry name" value="Virul_fac_BrkB"/>
    <property type="match status" value="1"/>
</dbReference>
<evidence type="ECO:0000256" key="2">
    <source>
        <dbReference type="ARBA" id="ARBA00022475"/>
    </source>
</evidence>
<evidence type="ECO:0000256" key="1">
    <source>
        <dbReference type="ARBA" id="ARBA00004651"/>
    </source>
</evidence>
<dbReference type="EMBL" id="JAGEOK010000001">
    <property type="protein sequence ID" value="MBO2436242.1"/>
    <property type="molecule type" value="Genomic_DNA"/>
</dbReference>
<keyword evidence="9" id="KW-1185">Reference proteome</keyword>
<evidence type="ECO:0000256" key="5">
    <source>
        <dbReference type="ARBA" id="ARBA00023136"/>
    </source>
</evidence>
<evidence type="ECO:0000256" key="7">
    <source>
        <dbReference type="SAM" id="Phobius"/>
    </source>
</evidence>
<keyword evidence="3 7" id="KW-0812">Transmembrane</keyword>
<feature type="compositionally biased region" description="Basic and acidic residues" evidence="6">
    <location>
        <begin position="76"/>
        <end position="106"/>
    </location>
</feature>
<comment type="caution">
    <text evidence="8">The sequence shown here is derived from an EMBL/GenBank/DDBJ whole genome shotgun (WGS) entry which is preliminary data.</text>
</comment>